<sequence>MHQQQQPLNRPSMYPTSSYPNQGHLPQLGPARQNMNVNVNMGPARQNMNVNANMTNNLRFPLNNTGYPWFPQEHQMQANTSNTNNWSGMDTSIATSDGSLFSVLSECNKIPPRMQYQSMNPEQYAAPRSFGMAGGVDNVYGGYMPPQLGSSNNTNNTNNNRSGNASTAAGTMDSLAWMNFRQQNLNPGMPDSMGRSFSRPWNR</sequence>
<reference evidence="2" key="1">
    <citation type="submission" date="2020-01" db="EMBL/GenBank/DDBJ databases">
        <title>Genome sequence of Kobresia littledalei, the first chromosome-level genome in the family Cyperaceae.</title>
        <authorList>
            <person name="Qu G."/>
        </authorList>
    </citation>
    <scope>NUCLEOTIDE SEQUENCE</scope>
    <source>
        <strain evidence="2">C.B.Clarke</strain>
        <tissue evidence="2">Leaf</tissue>
    </source>
</reference>
<evidence type="ECO:0000256" key="1">
    <source>
        <dbReference type="SAM" id="MobiDB-lite"/>
    </source>
</evidence>
<organism evidence="2 3">
    <name type="scientific">Carex littledalei</name>
    <dbReference type="NCBI Taxonomy" id="544730"/>
    <lineage>
        <taxon>Eukaryota</taxon>
        <taxon>Viridiplantae</taxon>
        <taxon>Streptophyta</taxon>
        <taxon>Embryophyta</taxon>
        <taxon>Tracheophyta</taxon>
        <taxon>Spermatophyta</taxon>
        <taxon>Magnoliopsida</taxon>
        <taxon>Liliopsida</taxon>
        <taxon>Poales</taxon>
        <taxon>Cyperaceae</taxon>
        <taxon>Cyperoideae</taxon>
        <taxon>Cariceae</taxon>
        <taxon>Carex</taxon>
        <taxon>Carex subgen. Euthyceras</taxon>
    </lineage>
</organism>
<feature type="compositionally biased region" description="Polar residues" evidence="1">
    <location>
        <begin position="1"/>
        <end position="21"/>
    </location>
</feature>
<dbReference type="AlphaFoldDB" id="A0A833QMF8"/>
<evidence type="ECO:0000313" key="3">
    <source>
        <dbReference type="Proteomes" id="UP000623129"/>
    </source>
</evidence>
<protein>
    <submittedName>
        <fullName evidence="2">Uncharacterized protein</fullName>
    </submittedName>
</protein>
<accession>A0A833QMF8</accession>
<feature type="region of interest" description="Disordered" evidence="1">
    <location>
        <begin position="144"/>
        <end position="168"/>
    </location>
</feature>
<evidence type="ECO:0000313" key="2">
    <source>
        <dbReference type="EMBL" id="KAF3322356.1"/>
    </source>
</evidence>
<comment type="caution">
    <text evidence="2">The sequence shown here is derived from an EMBL/GenBank/DDBJ whole genome shotgun (WGS) entry which is preliminary data.</text>
</comment>
<proteinExistence type="predicted"/>
<feature type="compositionally biased region" description="Low complexity" evidence="1">
    <location>
        <begin position="149"/>
        <end position="168"/>
    </location>
</feature>
<dbReference type="Proteomes" id="UP000623129">
    <property type="component" value="Unassembled WGS sequence"/>
</dbReference>
<dbReference type="EMBL" id="SWLB01000025">
    <property type="protein sequence ID" value="KAF3322356.1"/>
    <property type="molecule type" value="Genomic_DNA"/>
</dbReference>
<feature type="region of interest" description="Disordered" evidence="1">
    <location>
        <begin position="1"/>
        <end position="35"/>
    </location>
</feature>
<keyword evidence="3" id="KW-1185">Reference proteome</keyword>
<name>A0A833QMF8_9POAL</name>
<gene>
    <name evidence="2" type="ORF">FCM35_KLT13497</name>
</gene>
<dbReference type="OrthoDB" id="70874at2759"/>